<evidence type="ECO:0000313" key="1">
    <source>
        <dbReference type="EMBL" id="SVC62125.1"/>
    </source>
</evidence>
<accession>A0A382NP58</accession>
<name>A0A382NP58_9ZZZZ</name>
<proteinExistence type="predicted"/>
<organism evidence="1">
    <name type="scientific">marine metagenome</name>
    <dbReference type="NCBI Taxonomy" id="408172"/>
    <lineage>
        <taxon>unclassified sequences</taxon>
        <taxon>metagenomes</taxon>
        <taxon>ecological metagenomes</taxon>
    </lineage>
</organism>
<dbReference type="AlphaFoldDB" id="A0A382NP58"/>
<sequence>MLENLMLRERPFVLPCSSYHEAASLIRESFEKFWNTVKEKTAVRDESTALEELLDIAVHC</sequence>
<protein>
    <submittedName>
        <fullName evidence="1">Uncharacterized protein</fullName>
    </submittedName>
</protein>
<gene>
    <name evidence="1" type="ORF">METZ01_LOCUS314979</name>
</gene>
<dbReference type="EMBL" id="UINC01101370">
    <property type="protein sequence ID" value="SVC62125.1"/>
    <property type="molecule type" value="Genomic_DNA"/>
</dbReference>
<reference evidence="1" key="1">
    <citation type="submission" date="2018-05" db="EMBL/GenBank/DDBJ databases">
        <authorList>
            <person name="Lanie J.A."/>
            <person name="Ng W.-L."/>
            <person name="Kazmierczak K.M."/>
            <person name="Andrzejewski T.M."/>
            <person name="Davidsen T.M."/>
            <person name="Wayne K.J."/>
            <person name="Tettelin H."/>
            <person name="Glass J.I."/>
            <person name="Rusch D."/>
            <person name="Podicherti R."/>
            <person name="Tsui H.-C.T."/>
            <person name="Winkler M.E."/>
        </authorList>
    </citation>
    <scope>NUCLEOTIDE SEQUENCE</scope>
</reference>
<feature type="non-terminal residue" evidence="1">
    <location>
        <position position="60"/>
    </location>
</feature>